<feature type="transmembrane region" description="Helical" evidence="1">
    <location>
        <begin position="6"/>
        <end position="25"/>
    </location>
</feature>
<accession>A0A853CFC4</accession>
<feature type="transmembrane region" description="Helical" evidence="1">
    <location>
        <begin position="67"/>
        <end position="86"/>
    </location>
</feature>
<evidence type="ECO:0000313" key="3">
    <source>
        <dbReference type="Proteomes" id="UP000541969"/>
    </source>
</evidence>
<sequence>MWLWWVLGGLTAWLVVALLVGIVLGRGIRMADQREIDGVLTTADLPGFAAAEVVPAEPRRRLPLPPIGIALAALAVALETVGFVLRLDGSPSHALSMDAPYSLPRLFVATLFAAAALIALAGASALPGRRTWWTAVGLVGGVIAAVKAGSTVHSDALHWLTATAGPTAATALSALLALAVVTALWFLSRTERRDRRRVLGALCGYAVAAVGLSAISGAVDPSWAATATYVEESGEALGGVAFLIAVLAGAAPRLVLPAGWPLRRAVDPQTLDLPDLAPGRAAGREAR</sequence>
<dbReference type="Proteomes" id="UP000541969">
    <property type="component" value="Unassembled WGS sequence"/>
</dbReference>
<comment type="caution">
    <text evidence="2">The sequence shown here is derived from an EMBL/GenBank/DDBJ whole genome shotgun (WGS) entry which is preliminary data.</text>
</comment>
<keyword evidence="1" id="KW-1133">Transmembrane helix</keyword>
<reference evidence="2 3" key="1">
    <citation type="submission" date="2020-07" db="EMBL/GenBank/DDBJ databases">
        <title>Sequencing the genomes of 1000 actinobacteria strains.</title>
        <authorList>
            <person name="Klenk H.-P."/>
        </authorList>
    </citation>
    <scope>NUCLEOTIDE SEQUENCE [LARGE SCALE GENOMIC DNA]</scope>
    <source>
        <strain evidence="2 3">DSM 104001</strain>
    </source>
</reference>
<protein>
    <submittedName>
        <fullName evidence="2">Uncharacterized protein</fullName>
    </submittedName>
</protein>
<feature type="transmembrane region" description="Helical" evidence="1">
    <location>
        <begin position="198"/>
        <end position="216"/>
    </location>
</feature>
<dbReference type="RefSeq" id="WP_179716578.1">
    <property type="nucleotide sequence ID" value="NZ_JACBZT010000001.1"/>
</dbReference>
<dbReference type="EMBL" id="JACBZT010000001">
    <property type="protein sequence ID" value="NYJ05866.1"/>
    <property type="molecule type" value="Genomic_DNA"/>
</dbReference>
<keyword evidence="3" id="KW-1185">Reference proteome</keyword>
<feature type="transmembrane region" description="Helical" evidence="1">
    <location>
        <begin position="133"/>
        <end position="152"/>
    </location>
</feature>
<feature type="transmembrane region" description="Helical" evidence="1">
    <location>
        <begin position="236"/>
        <end position="256"/>
    </location>
</feature>
<keyword evidence="1" id="KW-0812">Transmembrane</keyword>
<proteinExistence type="predicted"/>
<feature type="transmembrane region" description="Helical" evidence="1">
    <location>
        <begin position="164"/>
        <end position="186"/>
    </location>
</feature>
<keyword evidence="1" id="KW-0472">Membrane</keyword>
<dbReference type="AlphaFoldDB" id="A0A853CFC4"/>
<gene>
    <name evidence="2" type="ORF">GGQ55_002144</name>
</gene>
<organism evidence="2 3">
    <name type="scientific">Petropleomorpha daqingensis</name>
    <dbReference type="NCBI Taxonomy" id="2026353"/>
    <lineage>
        <taxon>Bacteria</taxon>
        <taxon>Bacillati</taxon>
        <taxon>Actinomycetota</taxon>
        <taxon>Actinomycetes</taxon>
        <taxon>Geodermatophilales</taxon>
        <taxon>Geodermatophilaceae</taxon>
        <taxon>Petropleomorpha</taxon>
    </lineage>
</organism>
<evidence type="ECO:0000313" key="2">
    <source>
        <dbReference type="EMBL" id="NYJ05866.1"/>
    </source>
</evidence>
<feature type="transmembrane region" description="Helical" evidence="1">
    <location>
        <begin position="106"/>
        <end position="126"/>
    </location>
</feature>
<name>A0A853CFC4_9ACTN</name>
<evidence type="ECO:0000256" key="1">
    <source>
        <dbReference type="SAM" id="Phobius"/>
    </source>
</evidence>